<dbReference type="InParanoid" id="A0A067PYG7"/>
<feature type="compositionally biased region" description="Basic and acidic residues" evidence="1">
    <location>
        <begin position="147"/>
        <end position="156"/>
    </location>
</feature>
<sequence length="243" mass="26857">MPDEFREILDVHIETSSPHQNLRYAEVEALLAVEAELHGLAEFEGHGTLGLVQDSGVWAGGSNELGVVLVSRVALWSLNAKTVLIRIGELRKEAILIPKSGARGILSVPVTAEVVGNANKPVERTESQNGRSQRRRESKRTHQIPTRVDRNHDGKGRGRAVQGGEFLVCRESRRQVIGVVDSLQPWRSLSLKTLQLGTRQNLAADKHELSRLFPTKPALEAVTARSMTKVEKQRDSIVFILTS</sequence>
<proteinExistence type="predicted"/>
<gene>
    <name evidence="2" type="ORF">JAAARDRAFT_79813</name>
</gene>
<name>A0A067PYG7_9AGAM</name>
<dbReference type="Proteomes" id="UP000027265">
    <property type="component" value="Unassembled WGS sequence"/>
</dbReference>
<dbReference type="HOGENOM" id="CLU_1142728_0_0_1"/>
<evidence type="ECO:0000313" key="2">
    <source>
        <dbReference type="EMBL" id="KDQ55376.1"/>
    </source>
</evidence>
<dbReference type="AlphaFoldDB" id="A0A067PYG7"/>
<feature type="compositionally biased region" description="Basic residues" evidence="1">
    <location>
        <begin position="132"/>
        <end position="142"/>
    </location>
</feature>
<keyword evidence="3" id="KW-1185">Reference proteome</keyword>
<evidence type="ECO:0000313" key="3">
    <source>
        <dbReference type="Proteomes" id="UP000027265"/>
    </source>
</evidence>
<organism evidence="2 3">
    <name type="scientific">Jaapia argillacea MUCL 33604</name>
    <dbReference type="NCBI Taxonomy" id="933084"/>
    <lineage>
        <taxon>Eukaryota</taxon>
        <taxon>Fungi</taxon>
        <taxon>Dikarya</taxon>
        <taxon>Basidiomycota</taxon>
        <taxon>Agaricomycotina</taxon>
        <taxon>Agaricomycetes</taxon>
        <taxon>Agaricomycetidae</taxon>
        <taxon>Jaapiales</taxon>
        <taxon>Jaapiaceae</taxon>
        <taxon>Jaapia</taxon>
    </lineage>
</organism>
<feature type="region of interest" description="Disordered" evidence="1">
    <location>
        <begin position="119"/>
        <end position="159"/>
    </location>
</feature>
<accession>A0A067PYG7</accession>
<reference evidence="3" key="1">
    <citation type="journal article" date="2014" name="Proc. Natl. Acad. Sci. U.S.A.">
        <title>Extensive sampling of basidiomycete genomes demonstrates inadequacy of the white-rot/brown-rot paradigm for wood decay fungi.</title>
        <authorList>
            <person name="Riley R."/>
            <person name="Salamov A.A."/>
            <person name="Brown D.W."/>
            <person name="Nagy L.G."/>
            <person name="Floudas D."/>
            <person name="Held B.W."/>
            <person name="Levasseur A."/>
            <person name="Lombard V."/>
            <person name="Morin E."/>
            <person name="Otillar R."/>
            <person name="Lindquist E.A."/>
            <person name="Sun H."/>
            <person name="LaButti K.M."/>
            <person name="Schmutz J."/>
            <person name="Jabbour D."/>
            <person name="Luo H."/>
            <person name="Baker S.E."/>
            <person name="Pisabarro A.G."/>
            <person name="Walton J.D."/>
            <person name="Blanchette R.A."/>
            <person name="Henrissat B."/>
            <person name="Martin F."/>
            <person name="Cullen D."/>
            <person name="Hibbett D.S."/>
            <person name="Grigoriev I.V."/>
        </authorList>
    </citation>
    <scope>NUCLEOTIDE SEQUENCE [LARGE SCALE GENOMIC DNA]</scope>
    <source>
        <strain evidence="3">MUCL 33604</strain>
    </source>
</reference>
<protein>
    <submittedName>
        <fullName evidence="2">Uncharacterized protein</fullName>
    </submittedName>
</protein>
<dbReference type="EMBL" id="KL197725">
    <property type="protein sequence ID" value="KDQ55376.1"/>
    <property type="molecule type" value="Genomic_DNA"/>
</dbReference>
<evidence type="ECO:0000256" key="1">
    <source>
        <dbReference type="SAM" id="MobiDB-lite"/>
    </source>
</evidence>